<name>A0A3S9SZ38_9FIRM</name>
<proteinExistence type="predicted"/>
<dbReference type="Pfam" id="PF01381">
    <property type="entry name" value="HTH_3"/>
    <property type="match status" value="1"/>
</dbReference>
<evidence type="ECO:0000313" key="4">
    <source>
        <dbReference type="Proteomes" id="UP000267250"/>
    </source>
</evidence>
<dbReference type="CDD" id="cd02209">
    <property type="entry name" value="cupin_XRE_C"/>
    <property type="match status" value="1"/>
</dbReference>
<sequence>MQLGQKIRHKRQEKGLSLTELAEKIGRTPSFLSQIERGLAEPSITSLRKIADALDVPIFYFLLDTEEHNPVVRRNERKVLNFPESHLTFELISPDLNRKMEIMEARLEPGASTCDEPLTHPGEECMLVLQGKMKIEIGEEVYYLEPGDSIYYFSMIPHRVTSVGDEDLVWISCMTPPAF</sequence>
<protein>
    <submittedName>
        <fullName evidence="3">MerR family transcriptional regulator</fullName>
    </submittedName>
</protein>
<organism evidence="3 4">
    <name type="scientific">Anoxybacter fermentans</name>
    <dbReference type="NCBI Taxonomy" id="1323375"/>
    <lineage>
        <taxon>Bacteria</taxon>
        <taxon>Bacillati</taxon>
        <taxon>Bacillota</taxon>
        <taxon>Clostridia</taxon>
        <taxon>Halanaerobiales</taxon>
        <taxon>Anoxybacter</taxon>
    </lineage>
</organism>
<evidence type="ECO:0000256" key="1">
    <source>
        <dbReference type="ARBA" id="ARBA00023125"/>
    </source>
</evidence>
<dbReference type="PANTHER" id="PTHR46797">
    <property type="entry name" value="HTH-TYPE TRANSCRIPTIONAL REGULATOR"/>
    <property type="match status" value="1"/>
</dbReference>
<dbReference type="RefSeq" id="WP_127016947.1">
    <property type="nucleotide sequence ID" value="NZ_CP016379.1"/>
</dbReference>
<dbReference type="AlphaFoldDB" id="A0A3S9SZ38"/>
<dbReference type="InterPro" id="IPR011051">
    <property type="entry name" value="RmlC_Cupin_sf"/>
</dbReference>
<reference evidence="3 4" key="1">
    <citation type="submission" date="2016-07" db="EMBL/GenBank/DDBJ databases">
        <title>Genome and transcriptome analysis of iron-reducing fermentative bacteria Anoxybacter fermentans.</title>
        <authorList>
            <person name="Zeng X."/>
            <person name="Shao Z."/>
        </authorList>
    </citation>
    <scope>NUCLEOTIDE SEQUENCE [LARGE SCALE GENOMIC DNA]</scope>
    <source>
        <strain evidence="3 4">DY22613</strain>
    </source>
</reference>
<dbReference type="SUPFAM" id="SSF51182">
    <property type="entry name" value="RmlC-like cupins"/>
    <property type="match status" value="1"/>
</dbReference>
<evidence type="ECO:0000259" key="2">
    <source>
        <dbReference type="PROSITE" id="PS50943"/>
    </source>
</evidence>
<dbReference type="CDD" id="cd00093">
    <property type="entry name" value="HTH_XRE"/>
    <property type="match status" value="1"/>
</dbReference>
<feature type="domain" description="HTH cro/C1-type" evidence="2">
    <location>
        <begin position="7"/>
        <end position="61"/>
    </location>
</feature>
<dbReference type="SUPFAM" id="SSF47413">
    <property type="entry name" value="lambda repressor-like DNA-binding domains"/>
    <property type="match status" value="1"/>
</dbReference>
<evidence type="ECO:0000313" key="3">
    <source>
        <dbReference type="EMBL" id="AZR73606.1"/>
    </source>
</evidence>
<gene>
    <name evidence="3" type="ORF">BBF96_09525</name>
</gene>
<dbReference type="PROSITE" id="PS50943">
    <property type="entry name" value="HTH_CROC1"/>
    <property type="match status" value="1"/>
</dbReference>
<dbReference type="InterPro" id="IPR014710">
    <property type="entry name" value="RmlC-like_jellyroll"/>
</dbReference>
<dbReference type="OrthoDB" id="9814553at2"/>
<keyword evidence="1" id="KW-0238">DNA-binding</keyword>
<dbReference type="Proteomes" id="UP000267250">
    <property type="component" value="Chromosome"/>
</dbReference>
<dbReference type="GO" id="GO:0003677">
    <property type="term" value="F:DNA binding"/>
    <property type="evidence" value="ECO:0007669"/>
    <property type="project" value="UniProtKB-KW"/>
</dbReference>
<dbReference type="PANTHER" id="PTHR46797:SF19">
    <property type="entry name" value="BLL2473 PROTEIN"/>
    <property type="match status" value="1"/>
</dbReference>
<dbReference type="SMART" id="SM00530">
    <property type="entry name" value="HTH_XRE"/>
    <property type="match status" value="1"/>
</dbReference>
<dbReference type="InterPro" id="IPR010982">
    <property type="entry name" value="Lambda_DNA-bd_dom_sf"/>
</dbReference>
<dbReference type="InterPro" id="IPR013096">
    <property type="entry name" value="Cupin_2"/>
</dbReference>
<dbReference type="Gene3D" id="2.60.120.10">
    <property type="entry name" value="Jelly Rolls"/>
    <property type="match status" value="1"/>
</dbReference>
<dbReference type="InterPro" id="IPR050807">
    <property type="entry name" value="TransReg_Diox_bact_type"/>
</dbReference>
<dbReference type="InterPro" id="IPR001387">
    <property type="entry name" value="Cro/C1-type_HTH"/>
</dbReference>
<dbReference type="GO" id="GO:0003700">
    <property type="term" value="F:DNA-binding transcription factor activity"/>
    <property type="evidence" value="ECO:0007669"/>
    <property type="project" value="TreeGrafter"/>
</dbReference>
<dbReference type="Pfam" id="PF07883">
    <property type="entry name" value="Cupin_2"/>
    <property type="match status" value="1"/>
</dbReference>
<dbReference type="EMBL" id="CP016379">
    <property type="protein sequence ID" value="AZR73606.1"/>
    <property type="molecule type" value="Genomic_DNA"/>
</dbReference>
<keyword evidence="4" id="KW-1185">Reference proteome</keyword>
<dbReference type="KEGG" id="aft:BBF96_09525"/>
<accession>A0A3S9SZ38</accession>
<dbReference type="Gene3D" id="1.10.260.40">
    <property type="entry name" value="lambda repressor-like DNA-binding domains"/>
    <property type="match status" value="1"/>
</dbReference>
<dbReference type="GO" id="GO:0005829">
    <property type="term" value="C:cytosol"/>
    <property type="evidence" value="ECO:0007669"/>
    <property type="project" value="TreeGrafter"/>
</dbReference>